<sequence length="186" mass="21342">MGRELNLEYEGLYLICFQCGRYGHQIDECSEVVAQPANGGPRTSPMISSKDPHPVIEAENIPLNPSPNQEFPPNNDNELITLSKDFVAEIKTNYENNHFGPWMLVKRNQKFRGKLTEGKAKVLKEKQKLLHVLRKVRVLGRLVLMVPDSIPFQMMRPVLEKLKQKVEYLPLLSTLKAKPRGIFYKT</sequence>
<evidence type="ECO:0000256" key="1">
    <source>
        <dbReference type="PROSITE-ProRule" id="PRU00047"/>
    </source>
</evidence>
<dbReference type="Proteomes" id="UP001372338">
    <property type="component" value="Unassembled WGS sequence"/>
</dbReference>
<dbReference type="EMBL" id="JAYWIO010000005">
    <property type="protein sequence ID" value="KAK7259572.1"/>
    <property type="molecule type" value="Genomic_DNA"/>
</dbReference>
<name>A0AAN9ELN2_CROPI</name>
<keyword evidence="4" id="KW-1185">Reference proteome</keyword>
<keyword evidence="1" id="KW-0863">Zinc-finger</keyword>
<comment type="caution">
    <text evidence="3">The sequence shown here is derived from an EMBL/GenBank/DDBJ whole genome shotgun (WGS) entry which is preliminary data.</text>
</comment>
<dbReference type="GO" id="GO:0008270">
    <property type="term" value="F:zinc ion binding"/>
    <property type="evidence" value="ECO:0007669"/>
    <property type="project" value="UniProtKB-KW"/>
</dbReference>
<keyword evidence="1" id="KW-0862">Zinc</keyword>
<evidence type="ECO:0000313" key="3">
    <source>
        <dbReference type="EMBL" id="KAK7259572.1"/>
    </source>
</evidence>
<gene>
    <name evidence="3" type="ORF">RIF29_25181</name>
</gene>
<dbReference type="GO" id="GO:0003676">
    <property type="term" value="F:nucleic acid binding"/>
    <property type="evidence" value="ECO:0007669"/>
    <property type="project" value="InterPro"/>
</dbReference>
<dbReference type="AlphaFoldDB" id="A0AAN9ELN2"/>
<proteinExistence type="predicted"/>
<dbReference type="InterPro" id="IPR001878">
    <property type="entry name" value="Znf_CCHC"/>
</dbReference>
<feature type="domain" description="CCHC-type" evidence="2">
    <location>
        <begin position="16"/>
        <end position="31"/>
    </location>
</feature>
<evidence type="ECO:0000259" key="2">
    <source>
        <dbReference type="PROSITE" id="PS50158"/>
    </source>
</evidence>
<keyword evidence="1" id="KW-0479">Metal-binding</keyword>
<reference evidence="3 4" key="1">
    <citation type="submission" date="2024-01" db="EMBL/GenBank/DDBJ databases">
        <title>The genomes of 5 underutilized Papilionoideae crops provide insights into root nodulation and disease resistanc.</title>
        <authorList>
            <person name="Yuan L."/>
        </authorList>
    </citation>
    <scope>NUCLEOTIDE SEQUENCE [LARGE SCALE GENOMIC DNA]</scope>
    <source>
        <strain evidence="3">ZHUSHIDOU_FW_LH</strain>
        <tissue evidence="3">Leaf</tissue>
    </source>
</reference>
<evidence type="ECO:0000313" key="4">
    <source>
        <dbReference type="Proteomes" id="UP001372338"/>
    </source>
</evidence>
<protein>
    <recommendedName>
        <fullName evidence="2">CCHC-type domain-containing protein</fullName>
    </recommendedName>
</protein>
<organism evidence="3 4">
    <name type="scientific">Crotalaria pallida</name>
    <name type="common">Smooth rattlebox</name>
    <name type="synonym">Crotalaria striata</name>
    <dbReference type="NCBI Taxonomy" id="3830"/>
    <lineage>
        <taxon>Eukaryota</taxon>
        <taxon>Viridiplantae</taxon>
        <taxon>Streptophyta</taxon>
        <taxon>Embryophyta</taxon>
        <taxon>Tracheophyta</taxon>
        <taxon>Spermatophyta</taxon>
        <taxon>Magnoliopsida</taxon>
        <taxon>eudicotyledons</taxon>
        <taxon>Gunneridae</taxon>
        <taxon>Pentapetalae</taxon>
        <taxon>rosids</taxon>
        <taxon>fabids</taxon>
        <taxon>Fabales</taxon>
        <taxon>Fabaceae</taxon>
        <taxon>Papilionoideae</taxon>
        <taxon>50 kb inversion clade</taxon>
        <taxon>genistoids sensu lato</taxon>
        <taxon>core genistoids</taxon>
        <taxon>Crotalarieae</taxon>
        <taxon>Crotalaria</taxon>
    </lineage>
</organism>
<accession>A0AAN9ELN2</accession>
<dbReference type="PROSITE" id="PS50158">
    <property type="entry name" value="ZF_CCHC"/>
    <property type="match status" value="1"/>
</dbReference>